<feature type="active site" description="Proton donor" evidence="3">
    <location>
        <position position="358"/>
    </location>
</feature>
<dbReference type="AlphaFoldDB" id="Q7WXK3"/>
<dbReference type="EMBL" id="AY305378">
    <property type="protein sequence ID" value="AAP85874.1"/>
    <property type="molecule type" value="Genomic_DNA"/>
</dbReference>
<dbReference type="InterPro" id="IPR022643">
    <property type="entry name" value="De-COase2_C"/>
</dbReference>
<dbReference type="InterPro" id="IPR029066">
    <property type="entry name" value="PLP-binding_barrel"/>
</dbReference>
<reference evidence="7 8" key="1">
    <citation type="journal article" date="2003" name="J. Mol. Biol.">
        <title>Complete nucleotide sequence of pHG1: a Ralstonia eutropha H16 megaplasmid encoding key enzymes of H(2)-based lithoautotrophy and anaerobiosis.</title>
        <authorList>
            <person name="Schwartz E."/>
            <person name="Henne A."/>
            <person name="Cramm R."/>
            <person name="Eitinger T."/>
            <person name="Friedrich B."/>
            <person name="Gottschalk G."/>
        </authorList>
    </citation>
    <scope>NUCLEOTIDE SEQUENCE [LARGE SCALE GENOMIC DNA]</scope>
    <source>
        <strain evidence="8">ATCC 17699 / DSM 428 / KCTC 22496 / NCIMB 10442 / H16 / Stanier 337</strain>
        <plasmid evidence="7 8">megaplasmid pHG1</plasmid>
    </source>
</reference>
<dbReference type="CDD" id="cd06843">
    <property type="entry name" value="PLPDE_III_PvsE_like"/>
    <property type="match status" value="1"/>
</dbReference>
<dbReference type="PRINTS" id="PR01182">
    <property type="entry name" value="ORNDCRBXLASE"/>
</dbReference>
<dbReference type="Pfam" id="PF00278">
    <property type="entry name" value="Orn_DAP_Arg_deC"/>
    <property type="match status" value="1"/>
</dbReference>
<proteinExistence type="inferred from homology"/>
<dbReference type="PANTHER" id="PTHR43727">
    <property type="entry name" value="DIAMINOPIMELATE DECARBOXYLASE"/>
    <property type="match status" value="1"/>
</dbReference>
<dbReference type="Gene3D" id="2.40.37.10">
    <property type="entry name" value="Lyase, Ornithine Decarboxylase, Chain A, domain 1"/>
    <property type="match status" value="1"/>
</dbReference>
<dbReference type="Proteomes" id="UP000008210">
    <property type="component" value="Plasmid megaplasmid pHG1"/>
</dbReference>
<dbReference type="PANTHER" id="PTHR43727:SF2">
    <property type="entry name" value="GROUP IV DECARBOXYLASE"/>
    <property type="match status" value="1"/>
</dbReference>
<evidence type="ECO:0000259" key="5">
    <source>
        <dbReference type="Pfam" id="PF00278"/>
    </source>
</evidence>
<dbReference type="InterPro" id="IPR002433">
    <property type="entry name" value="Orn_de-COase"/>
</dbReference>
<evidence type="ECO:0000259" key="6">
    <source>
        <dbReference type="Pfam" id="PF02784"/>
    </source>
</evidence>
<accession>Q7WXK3</accession>
<keyword evidence="2 3" id="KW-0663">Pyridoxal phosphate</keyword>
<dbReference type="GO" id="GO:0009089">
    <property type="term" value="P:lysine biosynthetic process via diaminopimelate"/>
    <property type="evidence" value="ECO:0007669"/>
    <property type="project" value="TreeGrafter"/>
</dbReference>
<dbReference type="SUPFAM" id="SSF51419">
    <property type="entry name" value="PLP-binding barrel"/>
    <property type="match status" value="1"/>
</dbReference>
<geneLocation type="plasmid" evidence="7 8">
    <name>megaplasmid pHG1</name>
</geneLocation>
<dbReference type="InterPro" id="IPR022644">
    <property type="entry name" value="De-COase2_N"/>
</dbReference>
<dbReference type="Gene3D" id="3.20.20.10">
    <property type="entry name" value="Alanine racemase"/>
    <property type="match status" value="1"/>
</dbReference>
<dbReference type="eggNOG" id="COG0019">
    <property type="taxonomic scope" value="Bacteria"/>
</dbReference>
<evidence type="ECO:0000256" key="1">
    <source>
        <dbReference type="ARBA" id="ARBA00001933"/>
    </source>
</evidence>
<dbReference type="HOGENOM" id="CLU_026444_0_3_4"/>
<dbReference type="GO" id="GO:0006596">
    <property type="term" value="P:polyamine biosynthetic process"/>
    <property type="evidence" value="ECO:0007669"/>
    <property type="project" value="InterPro"/>
</dbReference>
<comment type="cofactor">
    <cofactor evidence="1 3">
        <name>pyridoxal 5'-phosphate</name>
        <dbReference type="ChEBI" id="CHEBI:597326"/>
    </cofactor>
</comment>
<comment type="similarity">
    <text evidence="4">Belongs to the Orn/Lys/Arg decarboxylase class-II family.</text>
</comment>
<evidence type="ECO:0000313" key="7">
    <source>
        <dbReference type="EMBL" id="AAP85874.1"/>
    </source>
</evidence>
<sequence>MAMTAPELRWSRVTDHLQNALANALANASAPLSTYVYDLEALRRHATATARGLPPGFELFYAIKANSDLPILQTLAPLAHGFEISSGGELAWVREHFADVPLIFSGPGKTDAELAGALELGVEALHVESLHELERLAWLARARGVTAPVLLRVNLAIEGLQATTLMMGGKPTPFGIAGDQLPACLAWLRAHPEIRLRGFHFHLMSHQLDAAAHLRLLDAYLQQVRRWRAEYGLDTLDQVNVGGGIGVNYREPERQFDWAGFAEGLPALSAQRDGLTVRLECGRYITAFCGYYAMEVIDVKHAFDRAFVVACGGTHHFRTPYAQGHSHPFRVLPVESWRYPFARPGVRDARVSVVGQLCTPKDVLAQDAPVDSVRAGDMVVFPYAGAYAWHISHHDFLRHPHPQHCYLAAEDAHAAA</sequence>
<evidence type="ECO:0000256" key="3">
    <source>
        <dbReference type="PIRSR" id="PIRSR600183-50"/>
    </source>
</evidence>
<dbReference type="InterPro" id="IPR000183">
    <property type="entry name" value="Orn/DAP/Arg_de-COase"/>
</dbReference>
<protein>
    <submittedName>
        <fullName evidence="7">Putative diaminopimelate decarboxylase</fullName>
    </submittedName>
</protein>
<feature type="modified residue" description="N6-(pyridoxal phosphate)lysine" evidence="3">
    <location>
        <position position="64"/>
    </location>
</feature>
<gene>
    <name evidence="7" type="primary">lysA</name>
    <name evidence="7" type="ordered locus">PHG121</name>
</gene>
<feature type="domain" description="Orn/DAP/Arg decarboxylase 2 C-terminal" evidence="5">
    <location>
        <begin position="35"/>
        <end position="385"/>
    </location>
</feature>
<organism evidence="7 8">
    <name type="scientific">Cupriavidus necator (strain ATCC 17699 / DSM 428 / KCTC 22496 / NCIMB 10442 / H16 / Stanier 337)</name>
    <name type="common">Ralstonia eutropha</name>
    <dbReference type="NCBI Taxonomy" id="381666"/>
    <lineage>
        <taxon>Bacteria</taxon>
        <taxon>Pseudomonadati</taxon>
        <taxon>Pseudomonadota</taxon>
        <taxon>Betaproteobacteria</taxon>
        <taxon>Burkholderiales</taxon>
        <taxon>Burkholderiaceae</taxon>
        <taxon>Cupriavidus</taxon>
    </lineage>
</organism>
<evidence type="ECO:0000256" key="2">
    <source>
        <dbReference type="ARBA" id="ARBA00022898"/>
    </source>
</evidence>
<keyword evidence="7" id="KW-0614">Plasmid</keyword>
<dbReference type="SUPFAM" id="SSF50621">
    <property type="entry name" value="Alanine racemase C-terminal domain-like"/>
    <property type="match status" value="1"/>
</dbReference>
<dbReference type="GO" id="GO:0008836">
    <property type="term" value="F:diaminopimelate decarboxylase activity"/>
    <property type="evidence" value="ECO:0007669"/>
    <property type="project" value="TreeGrafter"/>
</dbReference>
<evidence type="ECO:0000313" key="8">
    <source>
        <dbReference type="Proteomes" id="UP000008210"/>
    </source>
</evidence>
<dbReference type="PRINTS" id="PR01179">
    <property type="entry name" value="ODADCRBXLASE"/>
</dbReference>
<feature type="domain" description="Orn/DAP/Arg decarboxylase 2 N-terminal" evidence="6">
    <location>
        <begin position="41"/>
        <end position="287"/>
    </location>
</feature>
<name>Q7WXK3_CUPNH</name>
<dbReference type="InterPro" id="IPR009006">
    <property type="entry name" value="Ala_racemase/Decarboxylase_C"/>
</dbReference>
<dbReference type="Pfam" id="PF02784">
    <property type="entry name" value="Orn_Arg_deC_N"/>
    <property type="match status" value="1"/>
</dbReference>
<evidence type="ECO:0000256" key="4">
    <source>
        <dbReference type="RuleBase" id="RU003737"/>
    </source>
</evidence>
<dbReference type="KEGG" id="reh:PHG121"/>
<keyword evidence="8" id="KW-1185">Reference proteome</keyword>